<comment type="similarity">
    <text evidence="2">Belongs to the glycosyltransferase 2 family.</text>
</comment>
<dbReference type="PANTHER" id="PTHR43179:SF12">
    <property type="entry name" value="GALACTOFURANOSYLTRANSFERASE GLFT2"/>
    <property type="match status" value="1"/>
</dbReference>
<sequence>MLTSIVMLTLNNMDQTVACIHSIRAFSDSPYELIVVDNGSTDGTVGWLYEQPDVRLIRNGTNVGFAAACNQGMAVARGDVFLLLNNDTLVSPRWLSQLLAALLSDPSVGIVGPVSNFVLPMQKLPESYGSPEQFFRFADGFNRHDPSRWRVATALSGFCMMFRRSTWERLGNLDEQFNVGGYEDIDYGYRAMKAGLSLRIAGDTFIHHEGNRSFNANHYDMYAIAGVNRRKYIRKWGYNPERLILQLDPGFLPGIRMQAHPHHEPDPFAIPSGWYGTAANGCVYRVERGVKRPIASYDDLLRLNLSMDRVALGAHDLLAGLPEGIPIRPLSGMLKDYPDVFIASDPYGGFHSIAYGIRYPFRDMGSIRALGLRYEDAVPLGLEQIHSLPEGWPIQGDAWEEHELMDHVLYAGPDGAFYYGEGQRLRRIVSSGAFGRYGWRPEKAVPLPPHVLHRSPRGADIA</sequence>
<feature type="domain" description="Glycosyltransferase 2-like" evidence="5">
    <location>
        <begin position="4"/>
        <end position="166"/>
    </location>
</feature>
<name>A0A841U032_9BACL</name>
<accession>A0A841U032</accession>
<comment type="caution">
    <text evidence="6">The sequence shown here is derived from an EMBL/GenBank/DDBJ whole genome shotgun (WGS) entry which is preliminary data.</text>
</comment>
<dbReference type="AlphaFoldDB" id="A0A841U032"/>
<dbReference type="Gene3D" id="3.90.550.10">
    <property type="entry name" value="Spore Coat Polysaccharide Biosynthesis Protein SpsA, Chain A"/>
    <property type="match status" value="1"/>
</dbReference>
<dbReference type="Proteomes" id="UP000553776">
    <property type="component" value="Unassembled WGS sequence"/>
</dbReference>
<dbReference type="InterPro" id="IPR001173">
    <property type="entry name" value="Glyco_trans_2-like"/>
</dbReference>
<evidence type="ECO:0000256" key="1">
    <source>
        <dbReference type="ARBA" id="ARBA00004776"/>
    </source>
</evidence>
<evidence type="ECO:0000256" key="4">
    <source>
        <dbReference type="ARBA" id="ARBA00022679"/>
    </source>
</evidence>
<dbReference type="InterPro" id="IPR029044">
    <property type="entry name" value="Nucleotide-diphossugar_trans"/>
</dbReference>
<dbReference type="RefSeq" id="WP_185138129.1">
    <property type="nucleotide sequence ID" value="NZ_JACJVR010000086.1"/>
</dbReference>
<evidence type="ECO:0000313" key="7">
    <source>
        <dbReference type="Proteomes" id="UP000553776"/>
    </source>
</evidence>
<organism evidence="6 7">
    <name type="scientific">Cohnella xylanilytica</name>
    <dbReference type="NCBI Taxonomy" id="557555"/>
    <lineage>
        <taxon>Bacteria</taxon>
        <taxon>Bacillati</taxon>
        <taxon>Bacillota</taxon>
        <taxon>Bacilli</taxon>
        <taxon>Bacillales</taxon>
        <taxon>Paenibacillaceae</taxon>
        <taxon>Cohnella</taxon>
    </lineage>
</organism>
<keyword evidence="7" id="KW-1185">Reference proteome</keyword>
<dbReference type="Pfam" id="PF00535">
    <property type="entry name" value="Glycos_transf_2"/>
    <property type="match status" value="1"/>
</dbReference>
<gene>
    <name evidence="6" type="ORF">H7B90_22395</name>
</gene>
<dbReference type="EMBL" id="JACJVR010000086">
    <property type="protein sequence ID" value="MBB6694157.1"/>
    <property type="molecule type" value="Genomic_DNA"/>
</dbReference>
<evidence type="ECO:0000256" key="2">
    <source>
        <dbReference type="ARBA" id="ARBA00006739"/>
    </source>
</evidence>
<dbReference type="PANTHER" id="PTHR43179">
    <property type="entry name" value="RHAMNOSYLTRANSFERASE WBBL"/>
    <property type="match status" value="1"/>
</dbReference>
<keyword evidence="3" id="KW-0328">Glycosyltransferase</keyword>
<dbReference type="GO" id="GO:0016757">
    <property type="term" value="F:glycosyltransferase activity"/>
    <property type="evidence" value="ECO:0007669"/>
    <property type="project" value="UniProtKB-KW"/>
</dbReference>
<dbReference type="CDD" id="cd04186">
    <property type="entry name" value="GT_2_like_c"/>
    <property type="match status" value="1"/>
</dbReference>
<evidence type="ECO:0000259" key="5">
    <source>
        <dbReference type="Pfam" id="PF00535"/>
    </source>
</evidence>
<reference evidence="6 7" key="1">
    <citation type="submission" date="2020-08" db="EMBL/GenBank/DDBJ databases">
        <title>Cohnella phylogeny.</title>
        <authorList>
            <person name="Dunlap C."/>
        </authorList>
    </citation>
    <scope>NUCLEOTIDE SEQUENCE [LARGE SCALE GENOMIC DNA]</scope>
    <source>
        <strain evidence="6 7">DSM 25239</strain>
    </source>
</reference>
<comment type="pathway">
    <text evidence="1">Cell wall biogenesis; cell wall polysaccharide biosynthesis.</text>
</comment>
<proteinExistence type="inferred from homology"/>
<evidence type="ECO:0000256" key="3">
    <source>
        <dbReference type="ARBA" id="ARBA00022676"/>
    </source>
</evidence>
<evidence type="ECO:0000313" key="6">
    <source>
        <dbReference type="EMBL" id="MBB6694157.1"/>
    </source>
</evidence>
<protein>
    <submittedName>
        <fullName evidence="6">Glycosyltransferase family 2 protein</fullName>
    </submittedName>
</protein>
<dbReference type="SUPFAM" id="SSF53448">
    <property type="entry name" value="Nucleotide-diphospho-sugar transferases"/>
    <property type="match status" value="1"/>
</dbReference>
<keyword evidence="4 6" id="KW-0808">Transferase</keyword>